<evidence type="ECO:0000313" key="2">
    <source>
        <dbReference type="EMBL" id="PPQ79501.1"/>
    </source>
</evidence>
<protein>
    <submittedName>
        <fullName evidence="2">Uncharacterized protein</fullName>
    </submittedName>
</protein>
<organism evidence="2 3">
    <name type="scientific">Psilocybe cyanescens</name>
    <dbReference type="NCBI Taxonomy" id="93625"/>
    <lineage>
        <taxon>Eukaryota</taxon>
        <taxon>Fungi</taxon>
        <taxon>Dikarya</taxon>
        <taxon>Basidiomycota</taxon>
        <taxon>Agaricomycotina</taxon>
        <taxon>Agaricomycetes</taxon>
        <taxon>Agaricomycetidae</taxon>
        <taxon>Agaricales</taxon>
        <taxon>Agaricineae</taxon>
        <taxon>Strophariaceae</taxon>
        <taxon>Psilocybe</taxon>
    </lineage>
</organism>
<accession>A0A409WM10</accession>
<feature type="region of interest" description="Disordered" evidence="1">
    <location>
        <begin position="1"/>
        <end position="23"/>
    </location>
</feature>
<feature type="region of interest" description="Disordered" evidence="1">
    <location>
        <begin position="250"/>
        <end position="276"/>
    </location>
</feature>
<dbReference type="AlphaFoldDB" id="A0A409WM10"/>
<evidence type="ECO:0000313" key="3">
    <source>
        <dbReference type="Proteomes" id="UP000283269"/>
    </source>
</evidence>
<proteinExistence type="predicted"/>
<gene>
    <name evidence="2" type="ORF">CVT25_003383</name>
</gene>
<comment type="caution">
    <text evidence="2">The sequence shown here is derived from an EMBL/GenBank/DDBJ whole genome shotgun (WGS) entry which is preliminary data.</text>
</comment>
<feature type="compositionally biased region" description="Basic and acidic residues" evidence="1">
    <location>
        <begin position="1"/>
        <end position="11"/>
    </location>
</feature>
<dbReference type="Proteomes" id="UP000283269">
    <property type="component" value="Unassembled WGS sequence"/>
</dbReference>
<feature type="compositionally biased region" description="Basic and acidic residues" evidence="1">
    <location>
        <begin position="255"/>
        <end position="264"/>
    </location>
</feature>
<dbReference type="InParanoid" id="A0A409WM10"/>
<reference evidence="2 3" key="1">
    <citation type="journal article" date="2018" name="Evol. Lett.">
        <title>Horizontal gene cluster transfer increased hallucinogenic mushroom diversity.</title>
        <authorList>
            <person name="Reynolds H.T."/>
            <person name="Vijayakumar V."/>
            <person name="Gluck-Thaler E."/>
            <person name="Korotkin H.B."/>
            <person name="Matheny P.B."/>
            <person name="Slot J.C."/>
        </authorList>
    </citation>
    <scope>NUCLEOTIDE SEQUENCE [LARGE SCALE GENOMIC DNA]</scope>
    <source>
        <strain evidence="2 3">2631</strain>
    </source>
</reference>
<keyword evidence="3" id="KW-1185">Reference proteome</keyword>
<feature type="region of interest" description="Disordered" evidence="1">
    <location>
        <begin position="110"/>
        <end position="134"/>
    </location>
</feature>
<name>A0A409WM10_PSICY</name>
<dbReference type="OrthoDB" id="2529242at2759"/>
<dbReference type="EMBL" id="NHYD01003373">
    <property type="protein sequence ID" value="PPQ79501.1"/>
    <property type="molecule type" value="Genomic_DNA"/>
</dbReference>
<evidence type="ECO:0000256" key="1">
    <source>
        <dbReference type="SAM" id="MobiDB-lite"/>
    </source>
</evidence>
<feature type="compositionally biased region" description="Polar residues" evidence="1">
    <location>
        <begin position="110"/>
        <end position="130"/>
    </location>
</feature>
<sequence length="310" mass="33250">MPPVPFRDDFLPAHINDTPQSDNSVQFGRFRADFRENSQNSDADESMAFVSRIMIAQRHYSALAQTVHVASARASITGGIRESVGANTFVSVASGVTTSKRASQSLHLRSRSVTSVTAPKTPTGQEEFNVSSPPAFPLPPMPLSVRAARLAMLTHKKSFSSGQSFSFGAVDDINEIYAMTAGVLPLLVPGQALHSQEQNLSLGKATMHSLASWSTDIRHTVENKVGHHTAIPNNVDVGPRNATLGVETAVSHPQSVEEKEEKSSKPLGCTMSTRPLGLRADIPHNVDTARSSIANIPPSAASTVNLFEDF</sequence>